<keyword evidence="4" id="KW-1185">Reference proteome</keyword>
<dbReference type="KEGG" id="hazt:108673990"/>
<organism evidence="4 5">
    <name type="scientific">Hyalella azteca</name>
    <name type="common">Amphipod</name>
    <dbReference type="NCBI Taxonomy" id="294128"/>
    <lineage>
        <taxon>Eukaryota</taxon>
        <taxon>Metazoa</taxon>
        <taxon>Ecdysozoa</taxon>
        <taxon>Arthropoda</taxon>
        <taxon>Crustacea</taxon>
        <taxon>Multicrustacea</taxon>
        <taxon>Malacostraca</taxon>
        <taxon>Eumalacostraca</taxon>
        <taxon>Peracarida</taxon>
        <taxon>Amphipoda</taxon>
        <taxon>Senticaudata</taxon>
        <taxon>Talitrida</taxon>
        <taxon>Talitroidea</taxon>
        <taxon>Hyalellidae</taxon>
        <taxon>Hyalella</taxon>
    </lineage>
</organism>
<dbReference type="Pfam" id="PF08487">
    <property type="entry name" value="VIT"/>
    <property type="match status" value="1"/>
</dbReference>
<evidence type="ECO:0000313" key="5">
    <source>
        <dbReference type="RefSeq" id="XP_047739371.1"/>
    </source>
</evidence>
<dbReference type="GeneID" id="108673990"/>
<dbReference type="Gene3D" id="3.40.50.410">
    <property type="entry name" value="von Willebrand factor, type A domain"/>
    <property type="match status" value="1"/>
</dbReference>
<dbReference type="InterPro" id="IPR050934">
    <property type="entry name" value="ITIH"/>
</dbReference>
<dbReference type="SMART" id="SM00609">
    <property type="entry name" value="VIT"/>
    <property type="match status" value="1"/>
</dbReference>
<sequence>MVKFLYNNYALISTSQENTAPVSGLNGLEIQAYRIQSVVISRYAVTTVTCRLRNTLAHATHATFSSLLPQAAFITNLTIEAGGRNYSSIVKEREEAKLQYQKAKNSGTNAAIVHQRERDTTRFRIDVSVAGLDQVVFYLTYEELLTRRLSVYSHVLNVHPNYPVKDLLVELTIHETRDISELRVKSIPGGEQFRSAVSEWREGSQTARLQFDPEPDLLHVNGGLSGQLVVQYDVKRALDAGDVQCEGGYFVHYFAPVDMSYTPKHITFVIDTSHSMHGAKLDQVKEALREILHELNEGDAFSIVSFSNKARTHVSFRHSASAVKRAVRIIDELQADGSTDIDEGLKEALSTGGGGGRAAHVISHLLVLLTDGRPTHGVTHSRTLLDNARRRNKHRAAIFTLAFGKDADQDLLEKLALQHGGATRRIYEDVDVAEQLQGFYRELATPLLLDVQFSYTDDSVLLDSLTKTHFYNYFKGSELVVSGQTRSSNGATIRANITGHGRNGEITMGVTVWNLVSPPDRHLLRHLHLAPTPRNFVRRLWAFLSVKDLLEAEKSSSSHHARAAARRKAIALALQNHFVTPLTSLVVLQPDEEHCKDYEEDNNEDVHKLPDEAHPDTKLDEGERPPVVEADAPTESSELDGAVEGIEATEYHRNESSDSEWYDPDAASRDDHASPSPPGSEDDLEHLNSDNMARAYDLAPRIFSDAGDYPYEEYNALGPQMISKTYHTPASGGHGASQPPTWGLVLILGALYISPRLWGGIQLTINS</sequence>
<protein>
    <submittedName>
        <fullName evidence="5">Inter-alpha-trypsin inhibitor heavy chain H4-like</fullName>
    </submittedName>
</protein>
<dbReference type="InterPro" id="IPR036465">
    <property type="entry name" value="vWFA_dom_sf"/>
</dbReference>
<evidence type="ECO:0000313" key="4">
    <source>
        <dbReference type="Proteomes" id="UP000694843"/>
    </source>
</evidence>
<feature type="compositionally biased region" description="Basic and acidic residues" evidence="1">
    <location>
        <begin position="604"/>
        <end position="626"/>
    </location>
</feature>
<feature type="region of interest" description="Disordered" evidence="1">
    <location>
        <begin position="597"/>
        <end position="686"/>
    </location>
</feature>
<proteinExistence type="predicted"/>
<name>A0A979FQI7_HYAAZ</name>
<dbReference type="PROSITE" id="PS50234">
    <property type="entry name" value="VWFA"/>
    <property type="match status" value="1"/>
</dbReference>
<evidence type="ECO:0000259" key="3">
    <source>
        <dbReference type="PROSITE" id="PS51468"/>
    </source>
</evidence>
<dbReference type="PROSITE" id="PS51468">
    <property type="entry name" value="VIT"/>
    <property type="match status" value="1"/>
</dbReference>
<dbReference type="InterPro" id="IPR013694">
    <property type="entry name" value="VIT"/>
</dbReference>
<dbReference type="RefSeq" id="XP_047739371.1">
    <property type="nucleotide sequence ID" value="XM_047883415.1"/>
</dbReference>
<dbReference type="InterPro" id="IPR002035">
    <property type="entry name" value="VWF_A"/>
</dbReference>
<reference evidence="5" key="1">
    <citation type="submission" date="2025-08" db="UniProtKB">
        <authorList>
            <consortium name="RefSeq"/>
        </authorList>
    </citation>
    <scope>IDENTIFICATION</scope>
    <source>
        <tissue evidence="5">Whole organism</tissue>
    </source>
</reference>
<dbReference type="SUPFAM" id="SSF53300">
    <property type="entry name" value="vWA-like"/>
    <property type="match status" value="1"/>
</dbReference>
<dbReference type="Proteomes" id="UP000694843">
    <property type="component" value="Unplaced"/>
</dbReference>
<dbReference type="OrthoDB" id="6346186at2759"/>
<gene>
    <name evidence="5" type="primary">LOC108673990</name>
</gene>
<evidence type="ECO:0000259" key="2">
    <source>
        <dbReference type="PROSITE" id="PS50234"/>
    </source>
</evidence>
<evidence type="ECO:0000256" key="1">
    <source>
        <dbReference type="SAM" id="MobiDB-lite"/>
    </source>
</evidence>
<feature type="domain" description="VIT" evidence="3">
    <location>
        <begin position="14"/>
        <end position="143"/>
    </location>
</feature>
<accession>A0A979FQI7</accession>
<dbReference type="Pfam" id="PF00092">
    <property type="entry name" value="VWA"/>
    <property type="match status" value="1"/>
</dbReference>
<feature type="domain" description="VWFA" evidence="2">
    <location>
        <begin position="265"/>
        <end position="443"/>
    </location>
</feature>
<dbReference type="OMA" id="DTSTSMM"/>
<dbReference type="GO" id="GO:0032991">
    <property type="term" value="C:protein-containing complex"/>
    <property type="evidence" value="ECO:0007669"/>
    <property type="project" value="UniProtKB-ARBA"/>
</dbReference>
<dbReference type="SMART" id="SM00327">
    <property type="entry name" value="VWA"/>
    <property type="match status" value="1"/>
</dbReference>
<dbReference type="PANTHER" id="PTHR10338">
    <property type="entry name" value="INTER-ALPHA-TRYPSIN INHIBITOR HEAVY CHAIN FAMILY MEMBER"/>
    <property type="match status" value="1"/>
</dbReference>
<dbReference type="PANTHER" id="PTHR10338:SF108">
    <property type="entry name" value="INTER-ALPHA-TRYPSIN INHIBITOR HEAVY CHAIN H4-LIKE PROTEIN"/>
    <property type="match status" value="1"/>
</dbReference>
<dbReference type="AlphaFoldDB" id="A0A979FQI7"/>